<evidence type="ECO:0000259" key="1">
    <source>
        <dbReference type="Pfam" id="PF00117"/>
    </source>
</evidence>
<dbReference type="Proteomes" id="UP000198994">
    <property type="component" value="Unassembled WGS sequence"/>
</dbReference>
<keyword evidence="3" id="KW-1185">Reference proteome</keyword>
<dbReference type="InterPro" id="IPR029062">
    <property type="entry name" value="Class_I_gatase-like"/>
</dbReference>
<dbReference type="EMBL" id="FNAV01000004">
    <property type="protein sequence ID" value="SDE49203.1"/>
    <property type="molecule type" value="Genomic_DNA"/>
</dbReference>
<evidence type="ECO:0000313" key="3">
    <source>
        <dbReference type="Proteomes" id="UP000198994"/>
    </source>
</evidence>
<dbReference type="CDD" id="cd01741">
    <property type="entry name" value="GATase1_1"/>
    <property type="match status" value="1"/>
</dbReference>
<dbReference type="Gene3D" id="3.40.50.880">
    <property type="match status" value="1"/>
</dbReference>
<dbReference type="GO" id="GO:0005829">
    <property type="term" value="C:cytosol"/>
    <property type="evidence" value="ECO:0007669"/>
    <property type="project" value="TreeGrafter"/>
</dbReference>
<dbReference type="GO" id="GO:0016740">
    <property type="term" value="F:transferase activity"/>
    <property type="evidence" value="ECO:0007669"/>
    <property type="project" value="UniProtKB-KW"/>
</dbReference>
<dbReference type="AlphaFoldDB" id="A0A1G7DCG0"/>
<protein>
    <submittedName>
        <fullName evidence="2">GMP synthase-Glutamine amidotransferase</fullName>
    </submittedName>
</protein>
<dbReference type="STRING" id="282683.SAMN04488105_104133"/>
<dbReference type="OrthoDB" id="9794816at2"/>
<dbReference type="PANTHER" id="PTHR42695">
    <property type="entry name" value="GLUTAMINE AMIDOTRANSFERASE YLR126C-RELATED"/>
    <property type="match status" value="1"/>
</dbReference>
<dbReference type="PROSITE" id="PS51273">
    <property type="entry name" value="GATASE_TYPE_1"/>
    <property type="match status" value="1"/>
</dbReference>
<proteinExistence type="predicted"/>
<gene>
    <name evidence="2" type="ORF">SAMN04488105_104133</name>
</gene>
<dbReference type="SUPFAM" id="SSF52317">
    <property type="entry name" value="Class I glutamine amidotransferase-like"/>
    <property type="match status" value="1"/>
</dbReference>
<accession>A0A1G7DCG0</accession>
<dbReference type="Pfam" id="PF00117">
    <property type="entry name" value="GATase"/>
    <property type="match status" value="1"/>
</dbReference>
<dbReference type="InterPro" id="IPR017926">
    <property type="entry name" value="GATASE"/>
</dbReference>
<sequence length="240" mass="25783">MHFLVLQHERIEHPAAFRPMIEGAGHTWSAVHLNEGEPLPSLDGVDALWVLGGPMDVWEEAAHPWLVAEKAFIREAVVDRNLPYLGLCLGHQLLACALGGEVGRGTAEVGILTVAQVAVSPFLERVPDPLPVLQWHGAEVKAVPEGATVLATSPACAVQAMSWGTRAFSTQFHLEVETDTVRLWSAIPEYAASLEDTLGKGAVARLEAEAQATMPAFNAAARRIFDNWCRECGIPSGVAA</sequence>
<name>A0A1G7DCG0_9RHOB</name>
<dbReference type="RefSeq" id="WP_089957223.1">
    <property type="nucleotide sequence ID" value="NZ_FNAV01000004.1"/>
</dbReference>
<keyword evidence="2" id="KW-0808">Transferase</keyword>
<keyword evidence="2" id="KW-0315">Glutamine amidotransferase</keyword>
<organism evidence="2 3">
    <name type="scientific">Salipiger thiooxidans</name>
    <dbReference type="NCBI Taxonomy" id="282683"/>
    <lineage>
        <taxon>Bacteria</taxon>
        <taxon>Pseudomonadati</taxon>
        <taxon>Pseudomonadota</taxon>
        <taxon>Alphaproteobacteria</taxon>
        <taxon>Rhodobacterales</taxon>
        <taxon>Roseobacteraceae</taxon>
        <taxon>Salipiger</taxon>
    </lineage>
</organism>
<feature type="domain" description="Glutamine amidotransferase" evidence="1">
    <location>
        <begin position="42"/>
        <end position="177"/>
    </location>
</feature>
<reference evidence="3" key="1">
    <citation type="submission" date="2016-10" db="EMBL/GenBank/DDBJ databases">
        <authorList>
            <person name="Varghese N."/>
            <person name="Submissions S."/>
        </authorList>
    </citation>
    <scope>NUCLEOTIDE SEQUENCE [LARGE SCALE GENOMIC DNA]</scope>
    <source>
        <strain evidence="3">DSM 10146</strain>
    </source>
</reference>
<dbReference type="InterPro" id="IPR044992">
    <property type="entry name" value="ChyE-like"/>
</dbReference>
<dbReference type="PANTHER" id="PTHR42695:SF5">
    <property type="entry name" value="GLUTAMINE AMIDOTRANSFERASE YLR126C-RELATED"/>
    <property type="match status" value="1"/>
</dbReference>
<evidence type="ECO:0000313" key="2">
    <source>
        <dbReference type="EMBL" id="SDE49203.1"/>
    </source>
</evidence>